<dbReference type="Gene3D" id="3.60.21.10">
    <property type="match status" value="1"/>
</dbReference>
<dbReference type="GO" id="GO:0000166">
    <property type="term" value="F:nucleotide binding"/>
    <property type="evidence" value="ECO:0007669"/>
    <property type="project" value="UniProtKB-KW"/>
</dbReference>
<reference evidence="6" key="1">
    <citation type="submission" date="2016-10" db="EMBL/GenBank/DDBJ databases">
        <authorList>
            <person name="de Groot N.N."/>
        </authorList>
    </citation>
    <scope>NUCLEOTIDE SEQUENCE [LARGE SCALE GENOMIC DNA]</scope>
    <source>
        <strain evidence="6">DSM 15758</strain>
    </source>
</reference>
<dbReference type="InterPro" id="IPR029052">
    <property type="entry name" value="Metallo-depent_PP-like"/>
</dbReference>
<dbReference type="PANTHER" id="PTHR11575">
    <property type="entry name" value="5'-NUCLEOTIDASE-RELATED"/>
    <property type="match status" value="1"/>
</dbReference>
<dbReference type="Proteomes" id="UP000183046">
    <property type="component" value="Unassembled WGS sequence"/>
</dbReference>
<feature type="signal peptide" evidence="2">
    <location>
        <begin position="1"/>
        <end position="19"/>
    </location>
</feature>
<accession>A0A1G5PIB3</accession>
<organism evidence="5 6">
    <name type="scientific">Pseudomonas oryzihabitans</name>
    <dbReference type="NCBI Taxonomy" id="47885"/>
    <lineage>
        <taxon>Bacteria</taxon>
        <taxon>Pseudomonadati</taxon>
        <taxon>Pseudomonadota</taxon>
        <taxon>Gammaproteobacteria</taxon>
        <taxon>Pseudomonadales</taxon>
        <taxon>Pseudomonadaceae</taxon>
        <taxon>Pseudomonas</taxon>
    </lineage>
</organism>
<dbReference type="GO" id="GO:0008253">
    <property type="term" value="F:5'-nucleotidase activity"/>
    <property type="evidence" value="ECO:0007669"/>
    <property type="project" value="TreeGrafter"/>
</dbReference>
<evidence type="ECO:0000313" key="5">
    <source>
        <dbReference type="EMBL" id="SCZ48820.1"/>
    </source>
</evidence>
<dbReference type="Pfam" id="PF02872">
    <property type="entry name" value="5_nucleotid_C"/>
    <property type="match status" value="1"/>
</dbReference>
<dbReference type="GO" id="GO:0009166">
    <property type="term" value="P:nucleotide catabolic process"/>
    <property type="evidence" value="ECO:0007669"/>
    <property type="project" value="InterPro"/>
</dbReference>
<gene>
    <name evidence="5" type="ORF">SAMN05216279_13510</name>
</gene>
<evidence type="ECO:0000259" key="4">
    <source>
        <dbReference type="Pfam" id="PF02872"/>
    </source>
</evidence>
<protein>
    <submittedName>
        <fullName evidence="5">5'-nucleotidase</fullName>
    </submittedName>
</protein>
<evidence type="ECO:0000259" key="3">
    <source>
        <dbReference type="Pfam" id="PF00149"/>
    </source>
</evidence>
<feature type="domain" description="Calcineurin-like phosphoesterase" evidence="3">
    <location>
        <begin position="30"/>
        <end position="275"/>
    </location>
</feature>
<dbReference type="PANTHER" id="PTHR11575:SF24">
    <property type="entry name" value="5'-NUCLEOTIDASE"/>
    <property type="match status" value="1"/>
</dbReference>
<comment type="similarity">
    <text evidence="2">Belongs to the 5'-nucleotidase family.</text>
</comment>
<keyword evidence="2" id="KW-0547">Nucleotide-binding</keyword>
<evidence type="ECO:0000256" key="1">
    <source>
        <dbReference type="ARBA" id="ARBA00022729"/>
    </source>
</evidence>
<evidence type="ECO:0000256" key="2">
    <source>
        <dbReference type="RuleBase" id="RU362119"/>
    </source>
</evidence>
<dbReference type="Pfam" id="PF00149">
    <property type="entry name" value="Metallophos"/>
    <property type="match status" value="1"/>
</dbReference>
<dbReference type="InterPro" id="IPR008334">
    <property type="entry name" value="5'-Nucleotdase_C"/>
</dbReference>
<name>A0A1G5PIB3_9PSED</name>
<dbReference type="EMBL" id="FMWB01000035">
    <property type="protein sequence ID" value="SCZ48820.1"/>
    <property type="molecule type" value="Genomic_DNA"/>
</dbReference>
<feature type="domain" description="5'-Nucleotidase C-terminal" evidence="4">
    <location>
        <begin position="360"/>
        <end position="506"/>
    </location>
</feature>
<comment type="caution">
    <text evidence="5">The sequence shown here is derived from an EMBL/GenBank/DDBJ whole genome shotgun (WGS) entry which is preliminary data.</text>
</comment>
<dbReference type="RefSeq" id="WP_074585404.1">
    <property type="nucleotide sequence ID" value="NZ_FMWB01000035.1"/>
</dbReference>
<dbReference type="GO" id="GO:0008768">
    <property type="term" value="F:UDP-sugar diphosphatase activity"/>
    <property type="evidence" value="ECO:0007669"/>
    <property type="project" value="TreeGrafter"/>
</dbReference>
<sequence>MFPRLPAFLALALLLTGCASPPPQPVTVNLALINDFHGYLEPNPALFDVGRRGQPMGGIANVGGLIDHLRQADPQTLVIGSGDLIGASPAVSALWADEPTLQAMNLLGLQLSAVGNHELDNGKAELLRLVHGGCESSRPAKACQFEPHWQGTRFPYLAANLLDSRTGKPLFPAYRILEAHGQKIAFVGAVLKALDQVVTPKGLAGLQVTDEADSINALIPELRAQGVDAIVAVIHQGGTSQEPGSDCHDLQGPIVEVVKRLDPAVDLVASAHSHKAYTCHVGRIPVLQGGSYGQLVSHVSLQIDPRQRRVTGIQMENLPVIPGHYPPDPQLAAWVARVAARSKTVLERPVARLGVSRLAPRYDAAGESALGDLIADAQLAAVREQGAQIALMNSGGIRNELALAPGQSRLTYAQLASCQPFANTLTLVDLTGAQLRELLEQQWSRDPDARPLQVSAGFTYVWDGRRPVGQRVVPGSIRLNGKALAEDQYYRVVANNFLADGGDGAALLRHGSNRLETAITDLEALERYLVQQERLGKPAGQAEPAGRIRRQDG</sequence>
<keyword evidence="2" id="KW-0378">Hydrolase</keyword>
<proteinExistence type="inferred from homology"/>
<dbReference type="AlphaFoldDB" id="A0A1G5PIB3"/>
<dbReference type="OrthoDB" id="9803927at2"/>
<dbReference type="GO" id="GO:0030288">
    <property type="term" value="C:outer membrane-bounded periplasmic space"/>
    <property type="evidence" value="ECO:0007669"/>
    <property type="project" value="TreeGrafter"/>
</dbReference>
<feature type="chain" id="PRO_5043074039" evidence="2">
    <location>
        <begin position="20"/>
        <end position="553"/>
    </location>
</feature>
<dbReference type="PRINTS" id="PR01607">
    <property type="entry name" value="APYRASEFAMLY"/>
</dbReference>
<keyword evidence="1 2" id="KW-0732">Signal</keyword>
<dbReference type="SUPFAM" id="SSF55816">
    <property type="entry name" value="5'-nucleotidase (syn. UDP-sugar hydrolase), C-terminal domain"/>
    <property type="match status" value="1"/>
</dbReference>
<dbReference type="InterPro" id="IPR004843">
    <property type="entry name" value="Calcineurin-like_PHP"/>
</dbReference>
<evidence type="ECO:0000313" key="6">
    <source>
        <dbReference type="Proteomes" id="UP000183046"/>
    </source>
</evidence>
<dbReference type="InterPro" id="IPR006179">
    <property type="entry name" value="5_nucleotidase/apyrase"/>
</dbReference>
<dbReference type="Gene3D" id="3.90.780.10">
    <property type="entry name" value="5'-Nucleotidase, C-terminal domain"/>
    <property type="match status" value="1"/>
</dbReference>
<dbReference type="SUPFAM" id="SSF56300">
    <property type="entry name" value="Metallo-dependent phosphatases"/>
    <property type="match status" value="1"/>
</dbReference>
<dbReference type="PROSITE" id="PS51257">
    <property type="entry name" value="PROKAR_LIPOPROTEIN"/>
    <property type="match status" value="1"/>
</dbReference>
<dbReference type="InterPro" id="IPR036907">
    <property type="entry name" value="5'-Nucleotdase_C_sf"/>
</dbReference>